<evidence type="ECO:0000256" key="1">
    <source>
        <dbReference type="ARBA" id="ARBA00010688"/>
    </source>
</evidence>
<dbReference type="GO" id="GO:0016301">
    <property type="term" value="F:kinase activity"/>
    <property type="evidence" value="ECO:0007669"/>
    <property type="project" value="UniProtKB-KW"/>
</dbReference>
<gene>
    <name evidence="6" type="ORF">AA15669_0722</name>
</gene>
<dbReference type="EMBL" id="BAQD01000009">
    <property type="protein sequence ID" value="GBQ05964.1"/>
    <property type="molecule type" value="Genomic_DNA"/>
</dbReference>
<dbReference type="InterPro" id="IPR029056">
    <property type="entry name" value="Ribokinase-like"/>
</dbReference>
<comment type="caution">
    <text evidence="6">The sequence shown here is derived from an EMBL/GenBank/DDBJ whole genome shotgun (WGS) entry which is preliminary data.</text>
</comment>
<evidence type="ECO:0000256" key="4">
    <source>
        <dbReference type="RuleBase" id="RU003704"/>
    </source>
</evidence>
<dbReference type="Pfam" id="PF00294">
    <property type="entry name" value="PfkB"/>
    <property type="match status" value="1"/>
</dbReference>
<name>A0ABQ0NXP9_9PROT</name>
<keyword evidence="3 4" id="KW-0418">Kinase</keyword>
<dbReference type="Proteomes" id="UP001062901">
    <property type="component" value="Unassembled WGS sequence"/>
</dbReference>
<dbReference type="RefSeq" id="WP_018980052.1">
    <property type="nucleotide sequence ID" value="NZ_BAQD01000009.1"/>
</dbReference>
<dbReference type="InterPro" id="IPR052700">
    <property type="entry name" value="Carb_kinase_PfkB-like"/>
</dbReference>
<keyword evidence="2 4" id="KW-0808">Transferase</keyword>
<dbReference type="PANTHER" id="PTHR43320:SF3">
    <property type="entry name" value="CARBOHYDRATE KINASE PFKB DOMAIN-CONTAINING PROTEIN"/>
    <property type="match status" value="1"/>
</dbReference>
<accession>A0ABQ0NXP9</accession>
<dbReference type="PRINTS" id="PR00990">
    <property type="entry name" value="RIBOKINASE"/>
</dbReference>
<evidence type="ECO:0000256" key="2">
    <source>
        <dbReference type="ARBA" id="ARBA00022679"/>
    </source>
</evidence>
<evidence type="ECO:0000313" key="7">
    <source>
        <dbReference type="Proteomes" id="UP001062901"/>
    </source>
</evidence>
<dbReference type="InterPro" id="IPR002139">
    <property type="entry name" value="Ribo/fructo_kinase"/>
</dbReference>
<dbReference type="PROSITE" id="PS00584">
    <property type="entry name" value="PFKB_KINASES_2"/>
    <property type="match status" value="1"/>
</dbReference>
<dbReference type="PANTHER" id="PTHR43320">
    <property type="entry name" value="SUGAR KINASE"/>
    <property type="match status" value="1"/>
</dbReference>
<reference evidence="6" key="1">
    <citation type="submission" date="2013-04" db="EMBL/GenBank/DDBJ databases">
        <title>The genome sequencing project of 58 acetic acid bacteria.</title>
        <authorList>
            <person name="Okamoto-Kainuma A."/>
            <person name="Ishikawa M."/>
            <person name="Umino S."/>
            <person name="Koizumi Y."/>
            <person name="Shiwa Y."/>
            <person name="Yoshikawa H."/>
            <person name="Matsutani M."/>
            <person name="Matsushita K."/>
        </authorList>
    </citation>
    <scope>NUCLEOTIDE SEQUENCE</scope>
    <source>
        <strain evidence="6">DSM 15669</strain>
    </source>
</reference>
<dbReference type="CDD" id="cd01168">
    <property type="entry name" value="adenosine_kinase"/>
    <property type="match status" value="1"/>
</dbReference>
<feature type="domain" description="Carbohydrate kinase PfkB" evidence="5">
    <location>
        <begin position="55"/>
        <end position="325"/>
    </location>
</feature>
<proteinExistence type="inferred from homology"/>
<comment type="similarity">
    <text evidence="1 4">Belongs to the carbohydrate kinase PfkB family.</text>
</comment>
<dbReference type="SUPFAM" id="SSF53613">
    <property type="entry name" value="Ribokinase-like"/>
    <property type="match status" value="1"/>
</dbReference>
<dbReference type="InterPro" id="IPR002173">
    <property type="entry name" value="Carboh/pur_kinase_PfkB_CS"/>
</dbReference>
<organism evidence="6 7">
    <name type="scientific">Saccharibacter floricola DSM 15669</name>
    <dbReference type="NCBI Taxonomy" id="1123227"/>
    <lineage>
        <taxon>Bacteria</taxon>
        <taxon>Pseudomonadati</taxon>
        <taxon>Pseudomonadota</taxon>
        <taxon>Alphaproteobacteria</taxon>
        <taxon>Acetobacterales</taxon>
        <taxon>Acetobacteraceae</taxon>
        <taxon>Saccharibacter</taxon>
    </lineage>
</organism>
<evidence type="ECO:0000313" key="6">
    <source>
        <dbReference type="EMBL" id="GBQ05964.1"/>
    </source>
</evidence>
<dbReference type="Gene3D" id="3.40.1190.20">
    <property type="match status" value="1"/>
</dbReference>
<evidence type="ECO:0000259" key="5">
    <source>
        <dbReference type="Pfam" id="PF00294"/>
    </source>
</evidence>
<dbReference type="InterPro" id="IPR011611">
    <property type="entry name" value="PfkB_dom"/>
</dbReference>
<keyword evidence="7" id="KW-1185">Reference proteome</keyword>
<evidence type="ECO:0000256" key="3">
    <source>
        <dbReference type="ARBA" id="ARBA00022777"/>
    </source>
</evidence>
<sequence>MSHPAQPARYDLLCVGNAIVDMLASVDANVITELGATAGSMTLIDTETMAKIQQRVSIEHVSGGGSAANTAVVAARMGTQTAYLGKVADDHAGDDFTRDMHAQSIAFPSYPLKKTDGQEEIPTARCIVLVTPDGQRTMFTYLGACVEFTPSDVQEDIVAQSAVTYLEGYLFDRPHAQEAFYRAAELAHKAGRKTALTLSDSFCIQRHHAAFRRLVKESIDILFANEAEILALYETESFDEALKRAAQDVALVVVTRGADGAVVQTGQERHDVPTQPVNVVDTTGAGDAFAAGFLAGYSRDKTLPECVDLGNKAAGAVITRLGARPDESFDLSV</sequence>
<protein>
    <submittedName>
        <fullName evidence="6">Sugar kinase</fullName>
    </submittedName>
</protein>